<keyword evidence="1" id="KW-0472">Membrane</keyword>
<keyword evidence="1" id="KW-0812">Transmembrane</keyword>
<reference evidence="3" key="1">
    <citation type="submission" date="2021-02" db="EMBL/GenBank/DDBJ databases">
        <authorList>
            <person name="Nowell W R."/>
        </authorList>
    </citation>
    <scope>NUCLEOTIDE SEQUENCE</scope>
</reference>
<feature type="transmembrane region" description="Helical" evidence="1">
    <location>
        <begin position="44"/>
        <end position="67"/>
    </location>
</feature>
<evidence type="ECO:0000313" key="3">
    <source>
        <dbReference type="EMBL" id="CAF0789269.1"/>
    </source>
</evidence>
<accession>A0A813RTR5</accession>
<name>A0A813RTR5_ADIRI</name>
<keyword evidence="2" id="KW-0732">Signal</keyword>
<evidence type="ECO:0000313" key="4">
    <source>
        <dbReference type="Proteomes" id="UP000663852"/>
    </source>
</evidence>
<dbReference type="Proteomes" id="UP000663852">
    <property type="component" value="Unassembled WGS sequence"/>
</dbReference>
<sequence>MLKFGVVVLIYVMVVMDVFGRPVTVVDRFGVSGGAGSGVKVVMVVVSIFCSGVELNVYEMAVVRVWFTPKSMKEYRCRKEAKKRTFEIKMGFGQQQE</sequence>
<feature type="chain" id="PRO_5032532767" evidence="2">
    <location>
        <begin position="21"/>
        <end position="97"/>
    </location>
</feature>
<protein>
    <submittedName>
        <fullName evidence="3">Uncharacterized protein</fullName>
    </submittedName>
</protein>
<gene>
    <name evidence="3" type="ORF">EDS130_LOCUS4259</name>
</gene>
<feature type="signal peptide" evidence="2">
    <location>
        <begin position="1"/>
        <end position="20"/>
    </location>
</feature>
<proteinExistence type="predicted"/>
<evidence type="ECO:0000256" key="1">
    <source>
        <dbReference type="SAM" id="Phobius"/>
    </source>
</evidence>
<dbReference type="AlphaFoldDB" id="A0A813RTR5"/>
<evidence type="ECO:0000256" key="2">
    <source>
        <dbReference type="SAM" id="SignalP"/>
    </source>
</evidence>
<keyword evidence="1" id="KW-1133">Transmembrane helix</keyword>
<organism evidence="3 4">
    <name type="scientific">Adineta ricciae</name>
    <name type="common">Rotifer</name>
    <dbReference type="NCBI Taxonomy" id="249248"/>
    <lineage>
        <taxon>Eukaryota</taxon>
        <taxon>Metazoa</taxon>
        <taxon>Spiralia</taxon>
        <taxon>Gnathifera</taxon>
        <taxon>Rotifera</taxon>
        <taxon>Eurotatoria</taxon>
        <taxon>Bdelloidea</taxon>
        <taxon>Adinetida</taxon>
        <taxon>Adinetidae</taxon>
        <taxon>Adineta</taxon>
    </lineage>
</organism>
<comment type="caution">
    <text evidence="3">The sequence shown here is derived from an EMBL/GenBank/DDBJ whole genome shotgun (WGS) entry which is preliminary data.</text>
</comment>
<dbReference type="EMBL" id="CAJNOJ010000011">
    <property type="protein sequence ID" value="CAF0789269.1"/>
    <property type="molecule type" value="Genomic_DNA"/>
</dbReference>